<dbReference type="Gene3D" id="1.25.40.10">
    <property type="entry name" value="Tetratricopeptide repeat domain"/>
    <property type="match status" value="1"/>
</dbReference>
<organism evidence="1 2">
    <name type="scientific">Parvularcula bermudensis (strain ATCC BAA-594 / HTCC2503 / KCTC 12087)</name>
    <dbReference type="NCBI Taxonomy" id="314260"/>
    <lineage>
        <taxon>Bacteria</taxon>
        <taxon>Pseudomonadati</taxon>
        <taxon>Pseudomonadota</taxon>
        <taxon>Alphaproteobacteria</taxon>
        <taxon>Parvularculales</taxon>
        <taxon>Parvularculaceae</taxon>
        <taxon>Parvularcula</taxon>
    </lineage>
</organism>
<name>E0TCP2_PARBH</name>
<keyword evidence="2" id="KW-1185">Reference proteome</keyword>
<dbReference type="STRING" id="314260.PB2503_02772"/>
<reference evidence="1 2" key="2">
    <citation type="journal article" date="2011" name="J. Bacteriol.">
        <title>Complete genome sequence of strain HTCC2503T of Parvularcula bermudensis, the type species of the order "Parvularculales" in the class Alphaproteobacteria.</title>
        <authorList>
            <person name="Oh H.M."/>
            <person name="Kang I."/>
            <person name="Vergin K.L."/>
            <person name="Kang D."/>
            <person name="Rhee K.H."/>
            <person name="Giovannoni S.J."/>
            <person name="Cho J.C."/>
        </authorList>
    </citation>
    <scope>NUCLEOTIDE SEQUENCE [LARGE SCALE GENOMIC DNA]</scope>
    <source>
        <strain evidence="2">ATCC BAA-594 / HTCC2503 / KCTC 12087</strain>
    </source>
</reference>
<dbReference type="Proteomes" id="UP000001302">
    <property type="component" value="Chromosome"/>
</dbReference>
<dbReference type="eggNOG" id="COG0790">
    <property type="taxonomic scope" value="Bacteria"/>
</dbReference>
<dbReference type="InterPro" id="IPR011990">
    <property type="entry name" value="TPR-like_helical_dom_sf"/>
</dbReference>
<proteinExistence type="predicted"/>
<dbReference type="HOGENOM" id="CLU_2370255_0_0_5"/>
<gene>
    <name evidence="1" type="ordered locus">PB2503_02772</name>
</gene>
<evidence type="ECO:0008006" key="3">
    <source>
        <dbReference type="Google" id="ProtNLM"/>
    </source>
</evidence>
<reference evidence="2" key="1">
    <citation type="submission" date="2010-08" db="EMBL/GenBank/DDBJ databases">
        <title>Genome sequence of Parvularcula bermudensis HTCC2503.</title>
        <authorList>
            <person name="Kang D.-M."/>
            <person name="Oh H.-M."/>
            <person name="Cho J.-C."/>
        </authorList>
    </citation>
    <scope>NUCLEOTIDE SEQUENCE [LARGE SCALE GENOMIC DNA]</scope>
    <source>
        <strain evidence="2">ATCC BAA-594 / HTCC2503 / KCTC 12087</strain>
    </source>
</reference>
<dbReference type="AlphaFoldDB" id="E0TCP2"/>
<dbReference type="RefSeq" id="WP_013299605.1">
    <property type="nucleotide sequence ID" value="NC_014414.1"/>
</dbReference>
<dbReference type="KEGG" id="pbr:PB2503_02772"/>
<evidence type="ECO:0000313" key="2">
    <source>
        <dbReference type="Proteomes" id="UP000001302"/>
    </source>
</evidence>
<dbReference type="EMBL" id="CP002156">
    <property type="protein sequence ID" value="ADM08631.1"/>
    <property type="molecule type" value="Genomic_DNA"/>
</dbReference>
<sequence>MSVEFDHGMIGDAEKIVSPEEMYRLGIAASTPGEDRQTDLVTAHKWFNLAAMSGNQVAKEYRQQLTLEMSGRQIAEAQRKAREWLASRRAAMTAA</sequence>
<evidence type="ECO:0000313" key="1">
    <source>
        <dbReference type="EMBL" id="ADM08631.1"/>
    </source>
</evidence>
<protein>
    <recommendedName>
        <fullName evidence="3">Sel1 repeat family protein</fullName>
    </recommendedName>
</protein>
<accession>E0TCP2</accession>